<evidence type="ECO:0008006" key="3">
    <source>
        <dbReference type="Google" id="ProtNLM"/>
    </source>
</evidence>
<comment type="caution">
    <text evidence="1">The sequence shown here is derived from an EMBL/GenBank/DDBJ whole genome shotgun (WGS) entry which is preliminary data.</text>
</comment>
<gene>
    <name evidence="1" type="ORF">J2S07_004398</name>
</gene>
<name>A0ABT9VAP8_9BACL</name>
<keyword evidence="2" id="KW-1185">Reference proteome</keyword>
<dbReference type="Proteomes" id="UP001231362">
    <property type="component" value="Unassembled WGS sequence"/>
</dbReference>
<protein>
    <recommendedName>
        <fullName evidence="3">Dihydrofolate reductase</fullName>
    </recommendedName>
</protein>
<evidence type="ECO:0000313" key="1">
    <source>
        <dbReference type="EMBL" id="MDQ0158009.1"/>
    </source>
</evidence>
<dbReference type="EMBL" id="JAUSTU010000058">
    <property type="protein sequence ID" value="MDQ0158009.1"/>
    <property type="molecule type" value="Genomic_DNA"/>
</dbReference>
<organism evidence="1 2">
    <name type="scientific">Anoxybacillus andreesenii</name>
    <dbReference type="NCBI Taxonomy" id="1325932"/>
    <lineage>
        <taxon>Bacteria</taxon>
        <taxon>Bacillati</taxon>
        <taxon>Bacillota</taxon>
        <taxon>Bacilli</taxon>
        <taxon>Bacillales</taxon>
        <taxon>Anoxybacillaceae</taxon>
        <taxon>Anoxybacillus</taxon>
    </lineage>
</organism>
<evidence type="ECO:0000313" key="2">
    <source>
        <dbReference type="Proteomes" id="UP001231362"/>
    </source>
</evidence>
<sequence>MVKYERSRRILLDLAVSLDGFIEGPRGEWRH</sequence>
<reference evidence="1 2" key="1">
    <citation type="submission" date="2023-07" db="EMBL/GenBank/DDBJ databases">
        <title>Genomic Encyclopedia of Type Strains, Phase IV (KMG-IV): sequencing the most valuable type-strain genomes for metagenomic binning, comparative biology and taxonomic classification.</title>
        <authorList>
            <person name="Goeker M."/>
        </authorList>
    </citation>
    <scope>NUCLEOTIDE SEQUENCE [LARGE SCALE GENOMIC DNA]</scope>
    <source>
        <strain evidence="1 2">DSM 23948</strain>
    </source>
</reference>
<accession>A0ABT9VAP8</accession>
<proteinExistence type="predicted"/>